<accession>A0A9D1HLK0</accession>
<reference evidence="1" key="1">
    <citation type="submission" date="2020-10" db="EMBL/GenBank/DDBJ databases">
        <authorList>
            <person name="Gilroy R."/>
        </authorList>
    </citation>
    <scope>NUCLEOTIDE SEQUENCE</scope>
    <source>
        <strain evidence="1">CHK195-11698</strain>
    </source>
</reference>
<gene>
    <name evidence="1" type="ORF">IAD15_01785</name>
</gene>
<organism evidence="1 2">
    <name type="scientific">Candidatus Fimiplasma intestinipullorum</name>
    <dbReference type="NCBI Taxonomy" id="2840825"/>
    <lineage>
        <taxon>Bacteria</taxon>
        <taxon>Bacillati</taxon>
        <taxon>Bacillota</taxon>
        <taxon>Clostridia</taxon>
        <taxon>Eubacteriales</taxon>
        <taxon>Candidatus Fimiplasma</taxon>
    </lineage>
</organism>
<comment type="caution">
    <text evidence="1">The sequence shown here is derived from an EMBL/GenBank/DDBJ whole genome shotgun (WGS) entry which is preliminary data.</text>
</comment>
<proteinExistence type="predicted"/>
<dbReference type="Pfam" id="PF04245">
    <property type="entry name" value="NA37"/>
    <property type="match status" value="1"/>
</dbReference>
<dbReference type="EMBL" id="DVMJ01000012">
    <property type="protein sequence ID" value="HIU12788.1"/>
    <property type="molecule type" value="Genomic_DNA"/>
</dbReference>
<dbReference type="GO" id="GO:0009295">
    <property type="term" value="C:nucleoid"/>
    <property type="evidence" value="ECO:0007669"/>
    <property type="project" value="InterPro"/>
</dbReference>
<evidence type="ECO:0000313" key="2">
    <source>
        <dbReference type="Proteomes" id="UP000824175"/>
    </source>
</evidence>
<sequence length="335" mass="38983">MDKTIVLNRVLMHMMDIEHHQVLFSDGFVDLNPTSLEYYDKKLEKIFYHPQLKEIELGNFASIILRSKQMLEDDEKYFEHSKIITREWFEIAALIQDMPNANLLFMDTRVNGEDYMVILKLNYKIAPCMVQEVDEEGHEVMRISQRQSVPSKSQNVEEAICVNTETNQVFIIEKKFMIDGKMDYYLNAQYLKGEPKMTDKEKIRIMEKSIQKVDRQYRINEFEPSVLIKQALTDCVVENKEVKPAEIAAKIFERDYGAQEECLEMMADLGVGEEDVVELTDSVEKMARCKLVTDTDIEVILSVDDYLSQNHVRKVVNEDGSISLVFDAIHEIVVK</sequence>
<protein>
    <submittedName>
        <fullName evidence="1">Nucleoid-associated protein</fullName>
    </submittedName>
</protein>
<dbReference type="Proteomes" id="UP000824175">
    <property type="component" value="Unassembled WGS sequence"/>
</dbReference>
<dbReference type="InterPro" id="IPR007358">
    <property type="entry name" value="Nucleoid_associated_NdpA"/>
</dbReference>
<evidence type="ECO:0000313" key="1">
    <source>
        <dbReference type="EMBL" id="HIU12788.1"/>
    </source>
</evidence>
<reference evidence="1" key="2">
    <citation type="journal article" date="2021" name="PeerJ">
        <title>Extensive microbial diversity within the chicken gut microbiome revealed by metagenomics and culture.</title>
        <authorList>
            <person name="Gilroy R."/>
            <person name="Ravi A."/>
            <person name="Getino M."/>
            <person name="Pursley I."/>
            <person name="Horton D.L."/>
            <person name="Alikhan N.F."/>
            <person name="Baker D."/>
            <person name="Gharbi K."/>
            <person name="Hall N."/>
            <person name="Watson M."/>
            <person name="Adriaenssens E.M."/>
            <person name="Foster-Nyarko E."/>
            <person name="Jarju S."/>
            <person name="Secka A."/>
            <person name="Antonio M."/>
            <person name="Oren A."/>
            <person name="Chaudhuri R.R."/>
            <person name="La Ragione R."/>
            <person name="Hildebrand F."/>
            <person name="Pallen M.J."/>
        </authorList>
    </citation>
    <scope>NUCLEOTIDE SEQUENCE</scope>
    <source>
        <strain evidence="1">CHK195-11698</strain>
    </source>
</reference>
<name>A0A9D1HLK0_9FIRM</name>
<dbReference type="AlphaFoldDB" id="A0A9D1HLK0"/>